<protein>
    <submittedName>
        <fullName evidence="1">Uncharacterized protein</fullName>
    </submittedName>
</protein>
<evidence type="ECO:0000313" key="1">
    <source>
        <dbReference type="EMBL" id="RHF76481.1"/>
    </source>
</evidence>
<sequence>MHTDQIYIARDGKSGMHPWLEPHEAIKRKTQAPGMQLVDWYGFTVPKTKKEMFLKQSARREDLLVVGEVDNIHSFFSDYETEWRSNILFDDLDEALRYCEDVRSGFISDIQLHSSFIMYKEPGFKAMPGGGFAGWSDLFYAAHGNLEYANKLLFDCQAGDRD</sequence>
<name>A0A414Q6T2_9FIRM</name>
<reference evidence="1 2" key="1">
    <citation type="submission" date="2018-08" db="EMBL/GenBank/DDBJ databases">
        <title>A genome reference for cultivated species of the human gut microbiota.</title>
        <authorList>
            <person name="Zou Y."/>
            <person name="Xue W."/>
            <person name="Luo G."/>
        </authorList>
    </citation>
    <scope>NUCLEOTIDE SEQUENCE [LARGE SCALE GENOMIC DNA]</scope>
    <source>
        <strain evidence="1 2">AM23-3</strain>
    </source>
</reference>
<organism evidence="1 2">
    <name type="scientific">Coprococcus comes</name>
    <dbReference type="NCBI Taxonomy" id="410072"/>
    <lineage>
        <taxon>Bacteria</taxon>
        <taxon>Bacillati</taxon>
        <taxon>Bacillota</taxon>
        <taxon>Clostridia</taxon>
        <taxon>Lachnospirales</taxon>
        <taxon>Lachnospiraceae</taxon>
        <taxon>Coprococcus</taxon>
    </lineage>
</organism>
<dbReference type="Proteomes" id="UP000284579">
    <property type="component" value="Unassembled WGS sequence"/>
</dbReference>
<feature type="non-terminal residue" evidence="1">
    <location>
        <position position="162"/>
    </location>
</feature>
<proteinExistence type="predicted"/>
<evidence type="ECO:0000313" key="2">
    <source>
        <dbReference type="Proteomes" id="UP000284579"/>
    </source>
</evidence>
<comment type="caution">
    <text evidence="1">The sequence shown here is derived from an EMBL/GenBank/DDBJ whole genome shotgun (WGS) entry which is preliminary data.</text>
</comment>
<gene>
    <name evidence="1" type="ORF">DW656_18200</name>
</gene>
<dbReference type="AlphaFoldDB" id="A0A414Q6T2"/>
<dbReference type="RefSeq" id="WP_147357017.1">
    <property type="nucleotide sequence ID" value="NZ_QRHO01000109.1"/>
</dbReference>
<accession>A0A414Q6T2</accession>
<dbReference type="EMBL" id="QRHO01000109">
    <property type="protein sequence ID" value="RHF76481.1"/>
    <property type="molecule type" value="Genomic_DNA"/>
</dbReference>